<dbReference type="SUPFAM" id="SSF52540">
    <property type="entry name" value="P-loop containing nucleoside triphosphate hydrolases"/>
    <property type="match status" value="1"/>
</dbReference>
<dbReference type="PANTHER" id="PTHR14241:SF24">
    <property type="entry name" value="G DOMAIN-CONTAINING PROTEIN"/>
    <property type="match status" value="1"/>
</dbReference>
<keyword evidence="2" id="KW-1185">Reference proteome</keyword>
<accession>A0ABD1Q335</accession>
<keyword evidence="1" id="KW-0378">Hydrolase</keyword>
<gene>
    <name evidence="1" type="ORF">Adt_38430</name>
</gene>
<dbReference type="EMBL" id="JBFOLK010000012">
    <property type="protein sequence ID" value="KAL2470294.1"/>
    <property type="molecule type" value="Genomic_DNA"/>
</dbReference>
<protein>
    <submittedName>
        <fullName evidence="1">P-loop containing nucleoside triphosphate hydrolase superfamily protein</fullName>
    </submittedName>
</protein>
<dbReference type="GO" id="GO:0016787">
    <property type="term" value="F:hydrolase activity"/>
    <property type="evidence" value="ECO:0007669"/>
    <property type="project" value="UniProtKB-KW"/>
</dbReference>
<evidence type="ECO:0000313" key="2">
    <source>
        <dbReference type="Proteomes" id="UP001604336"/>
    </source>
</evidence>
<name>A0ABD1Q335_9LAMI</name>
<dbReference type="AlphaFoldDB" id="A0ABD1Q335"/>
<proteinExistence type="predicted"/>
<dbReference type="PANTHER" id="PTHR14241">
    <property type="entry name" value="INTERFERON-INDUCED PROTEIN 44"/>
    <property type="match status" value="1"/>
</dbReference>
<dbReference type="InterPro" id="IPR027417">
    <property type="entry name" value="P-loop_NTPase"/>
</dbReference>
<sequence>MPVGGIKREDMDIPPVVTILLAGIFGSGKSSFVNLMYSVLGRAGLIPFAQTSGESSNYTMMFLEEHNVLRSQRSGFCVYGTRGLDQNHMSECLDEVLTWMSTGIRHNQPCYRFGDETGGSMEQSNSRYVKRKVNCVIVVADLSNIWMAMGWGGSAPSRDPRIRGAGRVNLLTRQPPHEIFWFLLQN</sequence>
<dbReference type="Gene3D" id="3.40.50.300">
    <property type="entry name" value="P-loop containing nucleotide triphosphate hydrolases"/>
    <property type="match status" value="1"/>
</dbReference>
<dbReference type="Proteomes" id="UP001604336">
    <property type="component" value="Unassembled WGS sequence"/>
</dbReference>
<evidence type="ECO:0000313" key="1">
    <source>
        <dbReference type="EMBL" id="KAL2470294.1"/>
    </source>
</evidence>
<reference evidence="2" key="1">
    <citation type="submission" date="2024-07" db="EMBL/GenBank/DDBJ databases">
        <title>Two chromosome-level genome assemblies of Korean endemic species Abeliophyllum distichum and Forsythia ovata (Oleaceae).</title>
        <authorList>
            <person name="Jang H."/>
        </authorList>
    </citation>
    <scope>NUCLEOTIDE SEQUENCE [LARGE SCALE GENOMIC DNA]</scope>
</reference>
<organism evidence="1 2">
    <name type="scientific">Abeliophyllum distichum</name>
    <dbReference type="NCBI Taxonomy" id="126358"/>
    <lineage>
        <taxon>Eukaryota</taxon>
        <taxon>Viridiplantae</taxon>
        <taxon>Streptophyta</taxon>
        <taxon>Embryophyta</taxon>
        <taxon>Tracheophyta</taxon>
        <taxon>Spermatophyta</taxon>
        <taxon>Magnoliopsida</taxon>
        <taxon>eudicotyledons</taxon>
        <taxon>Gunneridae</taxon>
        <taxon>Pentapetalae</taxon>
        <taxon>asterids</taxon>
        <taxon>lamiids</taxon>
        <taxon>Lamiales</taxon>
        <taxon>Oleaceae</taxon>
        <taxon>Forsythieae</taxon>
        <taxon>Abeliophyllum</taxon>
    </lineage>
</organism>
<comment type="caution">
    <text evidence="1">The sequence shown here is derived from an EMBL/GenBank/DDBJ whole genome shotgun (WGS) entry which is preliminary data.</text>
</comment>